<dbReference type="InterPro" id="IPR020845">
    <property type="entry name" value="AMP-binding_CS"/>
</dbReference>
<dbReference type="InterPro" id="IPR001031">
    <property type="entry name" value="Thioesterase"/>
</dbReference>
<organism evidence="6 7">
    <name type="scientific">Kibdelosporangium aridum</name>
    <dbReference type="NCBI Taxonomy" id="2030"/>
    <lineage>
        <taxon>Bacteria</taxon>
        <taxon>Bacillati</taxon>
        <taxon>Actinomycetota</taxon>
        <taxon>Actinomycetes</taxon>
        <taxon>Pseudonocardiales</taxon>
        <taxon>Pseudonocardiaceae</taxon>
        <taxon>Kibdelosporangium</taxon>
    </lineage>
</organism>
<dbReference type="Gene3D" id="3.40.50.1820">
    <property type="entry name" value="alpha/beta hydrolase"/>
    <property type="match status" value="1"/>
</dbReference>
<evidence type="ECO:0000256" key="4">
    <source>
        <dbReference type="SAM" id="MobiDB-lite"/>
    </source>
</evidence>
<dbReference type="RefSeq" id="WP_051794895.1">
    <property type="nucleotide sequence ID" value="NZ_QHKI01000025.1"/>
</dbReference>
<dbReference type="PANTHER" id="PTHR45527:SF1">
    <property type="entry name" value="FATTY ACID SYNTHASE"/>
    <property type="match status" value="1"/>
</dbReference>
<dbReference type="CDD" id="cd19540">
    <property type="entry name" value="LCL_NRPS-like"/>
    <property type="match status" value="1"/>
</dbReference>
<dbReference type="CDD" id="cd05930">
    <property type="entry name" value="A_NRPS"/>
    <property type="match status" value="1"/>
</dbReference>
<dbReference type="InterPro" id="IPR001242">
    <property type="entry name" value="Condensation_dom"/>
</dbReference>
<dbReference type="InterPro" id="IPR025110">
    <property type="entry name" value="AMP-bd_C"/>
</dbReference>
<protein>
    <submittedName>
        <fullName evidence="6">Non-ribosomal peptide synthetase</fullName>
    </submittedName>
</protein>
<dbReference type="Pfam" id="PF00975">
    <property type="entry name" value="Thioesterase"/>
    <property type="match status" value="1"/>
</dbReference>
<dbReference type="GO" id="GO:0043041">
    <property type="term" value="P:amino acid activation for nonribosomal peptide biosynthetic process"/>
    <property type="evidence" value="ECO:0007669"/>
    <property type="project" value="TreeGrafter"/>
</dbReference>
<dbReference type="Pfam" id="PF00501">
    <property type="entry name" value="AMP-binding"/>
    <property type="match status" value="1"/>
</dbReference>
<evidence type="ECO:0000256" key="1">
    <source>
        <dbReference type="ARBA" id="ARBA00001957"/>
    </source>
</evidence>
<dbReference type="SMART" id="SM00823">
    <property type="entry name" value="PKS_PP"/>
    <property type="match status" value="1"/>
</dbReference>
<dbReference type="InterPro" id="IPR020802">
    <property type="entry name" value="TesA-like"/>
</dbReference>
<sequence length="1247" mass="135569">MSRSLLGCGAGTGLSFEQRRVWFANEFEPGWAYHVPFAWRLTGDLDVAALRVAVDDVVHRHEVLRSVFPVADGTPRQVVRPARPVFSTERQWHPDLLKGFVRQRFDLSVDVPVRVRLYTRTADFLLVFVFHHIAVDGWSLGPLTRDLSRAYAARKAGGRPDWPPLALQYRDYALSQQELADQGEHMAFWSTTLRDLPEELPLPTDRRRPQSASPEGGEIRFDVSAEQLKTMQTVARQGRASVFMIAQAVTAATMTRLGAGTDIPIGTPVTGRLDPALDDVIGFFANTVLLRTDTSGDPTFAELLARVRAADFDAFEHQEVPFDHLVEMVAPPRVAGRHPLFQIMLTVDEVHPVELSFDGVTDQFEAVALGASPFDLALRLAQNDSGMTGELDYSPDLFDRATADMIAGTWIRMLRAVVTEPDQRISEVDILAEEQQKWLLRNGIGPETTVGDEVVPDLFEAQVARTPDAPALVDGAQQLTYLELNDRANRLARWLVDRGAGPGELVAIALPRSAAYVVAILAVLKAGAAYLPLDSEWPAERIRLLLDEAQPVLVLRGDEETPGASGANLADSDRISPLRPHDAAYVIYTSGSTGRPKGVVVEHRSVVSYLSWTSREYEGMHGTSLVHSPFSFDLAVTPLFTPLVVGGCVHLTDLLDPSGHLEDVLRRFPTTLLDATPSHVELLDELPAGCSPSAELLLGGEQLVAEQLTTWRQRHPNTVVYNVYGPTEATVSAAEFRIEPSTELSPGPVPIGRPMGNVRLYVLDGRLSLVPPGVPGELYVAGAGVARGYLNRPELTSARFVADPFGPPGSRMYATGDRVRWRADGNLLFLGRFDDQVKVRGHRIEPGEVAAALMSHAAVTRAAVVADNGRLVAYVVCSSPVDRSELRTHVSRTLPEYMLPAAFVLLDQMPLTSNGKLDRQALPAVEYHSEKPARQAQTDTERVLAGLFAEVLEVPEVGVDDNFFTLGGHSMLAVRIVGRIRATLGNEVPLRAIFEAPTVASLADRLNSSGDDDPVTTLLPLRTVPDAKTALFIVHPAAGLSWCYSTLTPYVPDGMAVYGLQAPGLADAAYYPGDLDQMAAGYVRTIRAVQPSGPYRLAGWSFGGVLAHAIATQLQQAAEQVDFLALLDGYPSSGVITRRADEVDRAFEGALGGMLHLVDRAAVARVFDHNCLLVDRHTPDVYQGDVLFVRATKDSADTPPVASWVPFVQGETIVHEVSCAHDDLLSPAAVASYGPVVAHALGNWGSA</sequence>
<dbReference type="GO" id="GO:0044550">
    <property type="term" value="P:secondary metabolite biosynthetic process"/>
    <property type="evidence" value="ECO:0007669"/>
    <property type="project" value="UniProtKB-ARBA"/>
</dbReference>
<dbReference type="SUPFAM" id="SSF52777">
    <property type="entry name" value="CoA-dependent acyltransferases"/>
    <property type="match status" value="2"/>
</dbReference>
<dbReference type="AlphaFoldDB" id="A0A428Z4T3"/>
<dbReference type="SMART" id="SM00824">
    <property type="entry name" value="PKS_TE"/>
    <property type="match status" value="1"/>
</dbReference>
<evidence type="ECO:0000313" key="6">
    <source>
        <dbReference type="EMBL" id="RSM81605.1"/>
    </source>
</evidence>
<dbReference type="InterPro" id="IPR010071">
    <property type="entry name" value="AA_adenyl_dom"/>
</dbReference>
<dbReference type="GO" id="GO:0008610">
    <property type="term" value="P:lipid biosynthetic process"/>
    <property type="evidence" value="ECO:0007669"/>
    <property type="project" value="UniProtKB-ARBA"/>
</dbReference>
<dbReference type="OrthoDB" id="2472181at2"/>
<dbReference type="FunFam" id="3.40.50.12780:FF:000012">
    <property type="entry name" value="Non-ribosomal peptide synthetase"/>
    <property type="match status" value="1"/>
</dbReference>
<dbReference type="FunFam" id="3.40.50.980:FF:000001">
    <property type="entry name" value="Non-ribosomal peptide synthetase"/>
    <property type="match status" value="1"/>
</dbReference>
<reference evidence="6 7" key="1">
    <citation type="submission" date="2018-05" db="EMBL/GenBank/DDBJ databases">
        <title>Evolution of GPA BGCs.</title>
        <authorList>
            <person name="Waglechner N."/>
            <person name="Wright G.D."/>
        </authorList>
    </citation>
    <scope>NUCLEOTIDE SEQUENCE [LARGE SCALE GENOMIC DNA]</scope>
    <source>
        <strain evidence="6 7">A82846</strain>
    </source>
</reference>
<dbReference type="GO" id="GO:0005829">
    <property type="term" value="C:cytosol"/>
    <property type="evidence" value="ECO:0007669"/>
    <property type="project" value="TreeGrafter"/>
</dbReference>
<dbReference type="PROSITE" id="PS00012">
    <property type="entry name" value="PHOSPHOPANTETHEINE"/>
    <property type="match status" value="1"/>
</dbReference>
<dbReference type="InterPro" id="IPR036736">
    <property type="entry name" value="ACP-like_sf"/>
</dbReference>
<feature type="domain" description="Carrier" evidence="5">
    <location>
        <begin position="935"/>
        <end position="1010"/>
    </location>
</feature>
<dbReference type="Gene3D" id="3.30.559.10">
    <property type="entry name" value="Chloramphenicol acetyltransferase-like domain"/>
    <property type="match status" value="1"/>
</dbReference>
<dbReference type="InterPro" id="IPR020806">
    <property type="entry name" value="PKS_PP-bd"/>
</dbReference>
<proteinExistence type="predicted"/>
<dbReference type="GO" id="GO:0072330">
    <property type="term" value="P:monocarboxylic acid biosynthetic process"/>
    <property type="evidence" value="ECO:0007669"/>
    <property type="project" value="UniProtKB-ARBA"/>
</dbReference>
<evidence type="ECO:0000256" key="3">
    <source>
        <dbReference type="ARBA" id="ARBA00022553"/>
    </source>
</evidence>
<keyword evidence="2" id="KW-0596">Phosphopantetheine</keyword>
<dbReference type="SUPFAM" id="SSF53474">
    <property type="entry name" value="alpha/beta-Hydrolases"/>
    <property type="match status" value="1"/>
</dbReference>
<dbReference type="Pfam" id="PF00550">
    <property type="entry name" value="PP-binding"/>
    <property type="match status" value="1"/>
</dbReference>
<dbReference type="PROSITE" id="PS50075">
    <property type="entry name" value="CARRIER"/>
    <property type="match status" value="1"/>
</dbReference>
<dbReference type="Pfam" id="PF13193">
    <property type="entry name" value="AMP-binding_C"/>
    <property type="match status" value="1"/>
</dbReference>
<dbReference type="Proteomes" id="UP000287547">
    <property type="component" value="Unassembled WGS sequence"/>
</dbReference>
<dbReference type="FunFam" id="3.30.300.30:FF:000010">
    <property type="entry name" value="Enterobactin synthetase component F"/>
    <property type="match status" value="1"/>
</dbReference>
<dbReference type="GO" id="GO:0003824">
    <property type="term" value="F:catalytic activity"/>
    <property type="evidence" value="ECO:0007669"/>
    <property type="project" value="InterPro"/>
</dbReference>
<dbReference type="InterPro" id="IPR000873">
    <property type="entry name" value="AMP-dep_synth/lig_dom"/>
</dbReference>
<dbReference type="InterPro" id="IPR023213">
    <property type="entry name" value="CAT-like_dom_sf"/>
</dbReference>
<dbReference type="InterPro" id="IPR006162">
    <property type="entry name" value="Ppantetheine_attach_site"/>
</dbReference>
<dbReference type="Pfam" id="PF00668">
    <property type="entry name" value="Condensation"/>
    <property type="match status" value="1"/>
</dbReference>
<gene>
    <name evidence="6" type="ORF">DMH04_27390</name>
</gene>
<dbReference type="InterPro" id="IPR045851">
    <property type="entry name" value="AMP-bd_C_sf"/>
</dbReference>
<dbReference type="GO" id="GO:0031177">
    <property type="term" value="F:phosphopantetheine binding"/>
    <property type="evidence" value="ECO:0007669"/>
    <property type="project" value="InterPro"/>
</dbReference>
<dbReference type="PROSITE" id="PS00455">
    <property type="entry name" value="AMP_BINDING"/>
    <property type="match status" value="1"/>
</dbReference>
<comment type="caution">
    <text evidence="6">The sequence shown here is derived from an EMBL/GenBank/DDBJ whole genome shotgun (WGS) entry which is preliminary data.</text>
</comment>
<dbReference type="FunFam" id="2.30.38.10:FF:000001">
    <property type="entry name" value="Non-ribosomal peptide synthetase PvdI"/>
    <property type="match status" value="1"/>
</dbReference>
<evidence type="ECO:0000313" key="7">
    <source>
        <dbReference type="Proteomes" id="UP000287547"/>
    </source>
</evidence>
<dbReference type="NCBIfam" id="TIGR01733">
    <property type="entry name" value="AA-adenyl-dom"/>
    <property type="match status" value="1"/>
</dbReference>
<dbReference type="InterPro" id="IPR009081">
    <property type="entry name" value="PP-bd_ACP"/>
</dbReference>
<dbReference type="SUPFAM" id="SSF56801">
    <property type="entry name" value="Acetyl-CoA synthetase-like"/>
    <property type="match status" value="1"/>
</dbReference>
<accession>A0A428Z4T3</accession>
<keyword evidence="3" id="KW-0597">Phosphoprotein</keyword>
<feature type="region of interest" description="Disordered" evidence="4">
    <location>
        <begin position="199"/>
        <end position="218"/>
    </location>
</feature>
<evidence type="ECO:0000259" key="5">
    <source>
        <dbReference type="PROSITE" id="PS50075"/>
    </source>
</evidence>
<name>A0A428Z4T3_KIBAR</name>
<dbReference type="PANTHER" id="PTHR45527">
    <property type="entry name" value="NONRIBOSOMAL PEPTIDE SYNTHETASE"/>
    <property type="match status" value="1"/>
</dbReference>
<dbReference type="EMBL" id="QHKI01000025">
    <property type="protein sequence ID" value="RSM81605.1"/>
    <property type="molecule type" value="Genomic_DNA"/>
</dbReference>
<dbReference type="Gene3D" id="3.40.50.980">
    <property type="match status" value="2"/>
</dbReference>
<comment type="cofactor">
    <cofactor evidence="1">
        <name>pantetheine 4'-phosphate</name>
        <dbReference type="ChEBI" id="CHEBI:47942"/>
    </cofactor>
</comment>
<dbReference type="Gene3D" id="2.30.38.10">
    <property type="entry name" value="Luciferase, Domain 3"/>
    <property type="match status" value="1"/>
</dbReference>
<dbReference type="Gene3D" id="3.30.300.30">
    <property type="match status" value="1"/>
</dbReference>
<dbReference type="FunFam" id="1.10.1200.10:FF:000016">
    <property type="entry name" value="Non-ribosomal peptide synthase"/>
    <property type="match status" value="1"/>
</dbReference>
<dbReference type="Gene3D" id="3.30.559.30">
    <property type="entry name" value="Nonribosomal peptide synthetase, condensation domain"/>
    <property type="match status" value="1"/>
</dbReference>
<evidence type="ECO:0000256" key="2">
    <source>
        <dbReference type="ARBA" id="ARBA00022450"/>
    </source>
</evidence>
<dbReference type="InterPro" id="IPR029058">
    <property type="entry name" value="AB_hydrolase_fold"/>
</dbReference>
<dbReference type="SUPFAM" id="SSF47336">
    <property type="entry name" value="ACP-like"/>
    <property type="match status" value="1"/>
</dbReference>